<organism evidence="1 2">
    <name type="scientific">Schistocephalus solidus</name>
    <name type="common">Tapeworm</name>
    <dbReference type="NCBI Taxonomy" id="70667"/>
    <lineage>
        <taxon>Eukaryota</taxon>
        <taxon>Metazoa</taxon>
        <taxon>Spiralia</taxon>
        <taxon>Lophotrochozoa</taxon>
        <taxon>Platyhelminthes</taxon>
        <taxon>Cestoda</taxon>
        <taxon>Eucestoda</taxon>
        <taxon>Diphyllobothriidea</taxon>
        <taxon>Diphyllobothriidae</taxon>
        <taxon>Schistocephalus</taxon>
    </lineage>
</organism>
<protein>
    <submittedName>
        <fullName evidence="1">Uncharacterized protein</fullName>
    </submittedName>
</protein>
<proteinExistence type="predicted"/>
<evidence type="ECO:0000313" key="1">
    <source>
        <dbReference type="EMBL" id="VDL88409.1"/>
    </source>
</evidence>
<name>A0A3P7BPH5_SCHSO</name>
<evidence type="ECO:0000313" key="2">
    <source>
        <dbReference type="Proteomes" id="UP000275846"/>
    </source>
</evidence>
<dbReference type="EMBL" id="UYSU01013532">
    <property type="protein sequence ID" value="VDL88409.1"/>
    <property type="molecule type" value="Genomic_DNA"/>
</dbReference>
<accession>A0A3P7BPH5</accession>
<reference evidence="1 2" key="1">
    <citation type="submission" date="2018-11" db="EMBL/GenBank/DDBJ databases">
        <authorList>
            <consortium name="Pathogen Informatics"/>
        </authorList>
    </citation>
    <scope>NUCLEOTIDE SEQUENCE [LARGE SCALE GENOMIC DNA]</scope>
    <source>
        <strain evidence="1 2">NST_G2</strain>
    </source>
</reference>
<dbReference type="AlphaFoldDB" id="A0A3P7BPH5"/>
<sequence>MTFFTTCPRSLLKAKQSHNRQVYWKLIVSFRWVNTKWLSRSSRTHCKREVHLSTVFGPKSWVRCQRTRRGHGAVFSCVVKTKT</sequence>
<keyword evidence="2" id="KW-1185">Reference proteome</keyword>
<dbReference type="Proteomes" id="UP000275846">
    <property type="component" value="Unassembled WGS sequence"/>
</dbReference>
<gene>
    <name evidence="1" type="ORF">SSLN_LOCUS2024</name>
</gene>